<feature type="compositionally biased region" description="Polar residues" evidence="1">
    <location>
        <begin position="36"/>
        <end position="46"/>
    </location>
</feature>
<organism evidence="2 3">
    <name type="scientific">Bifiguratus adelaidae</name>
    <dbReference type="NCBI Taxonomy" id="1938954"/>
    <lineage>
        <taxon>Eukaryota</taxon>
        <taxon>Fungi</taxon>
        <taxon>Fungi incertae sedis</taxon>
        <taxon>Mucoromycota</taxon>
        <taxon>Mucoromycotina</taxon>
        <taxon>Endogonomycetes</taxon>
        <taxon>Endogonales</taxon>
        <taxon>Endogonales incertae sedis</taxon>
        <taxon>Bifiguratus</taxon>
    </lineage>
</organism>
<feature type="compositionally biased region" description="Basic and acidic residues" evidence="1">
    <location>
        <begin position="62"/>
        <end position="72"/>
    </location>
</feature>
<evidence type="ECO:0000313" key="3">
    <source>
        <dbReference type="Proteomes" id="UP000242875"/>
    </source>
</evidence>
<dbReference type="AlphaFoldDB" id="A0A261Y1Y4"/>
<dbReference type="InterPro" id="IPR019487">
    <property type="entry name" value="RAM_signalling_pathway_SOG2"/>
</dbReference>
<dbReference type="EMBL" id="MVBO01000034">
    <property type="protein sequence ID" value="OZJ04639.1"/>
    <property type="molecule type" value="Genomic_DNA"/>
</dbReference>
<gene>
    <name evidence="2" type="ORF">BZG36_02022</name>
</gene>
<evidence type="ECO:0000256" key="1">
    <source>
        <dbReference type="SAM" id="MobiDB-lite"/>
    </source>
</evidence>
<feature type="region of interest" description="Disordered" evidence="1">
    <location>
        <begin position="272"/>
        <end position="303"/>
    </location>
</feature>
<keyword evidence="3" id="KW-1185">Reference proteome</keyword>
<comment type="caution">
    <text evidence="2">The sequence shown here is derived from an EMBL/GenBank/DDBJ whole genome shotgun (WGS) entry which is preliminary data.</text>
</comment>
<name>A0A261Y1Y4_9FUNG</name>
<protein>
    <submittedName>
        <fullName evidence="2">Uncharacterized protein</fullName>
    </submittedName>
</protein>
<evidence type="ECO:0000313" key="2">
    <source>
        <dbReference type="EMBL" id="OZJ04639.1"/>
    </source>
</evidence>
<dbReference type="Proteomes" id="UP000242875">
    <property type="component" value="Unassembled WGS sequence"/>
</dbReference>
<reference evidence="2 3" key="1">
    <citation type="journal article" date="2017" name="Mycologia">
        <title>Bifiguratus adelaidae, gen. et sp. nov., a new member of Mucoromycotina in endophytic and soil-dwelling habitats.</title>
        <authorList>
            <person name="Torres-Cruz T.J."/>
            <person name="Billingsley Tobias T.L."/>
            <person name="Almatruk M."/>
            <person name="Hesse C."/>
            <person name="Kuske C.R."/>
            <person name="Desiro A."/>
            <person name="Benucci G.M."/>
            <person name="Bonito G."/>
            <person name="Stajich J.E."/>
            <person name="Dunlap C."/>
            <person name="Arnold A.E."/>
            <person name="Porras-Alfaro A."/>
        </authorList>
    </citation>
    <scope>NUCLEOTIDE SEQUENCE [LARGE SCALE GENOMIC DNA]</scope>
    <source>
        <strain evidence="2 3">AZ0501</strain>
    </source>
</reference>
<dbReference type="Pfam" id="PF10428">
    <property type="entry name" value="SOG2"/>
    <property type="match status" value="1"/>
</dbReference>
<proteinExistence type="predicted"/>
<accession>A0A261Y1Y4</accession>
<feature type="compositionally biased region" description="Basic and acidic residues" evidence="1">
    <location>
        <begin position="26"/>
        <end position="35"/>
    </location>
</feature>
<sequence length="451" mass="49576">MDHVSLATSNREKRRALRLRSSTTDINRDVVEQRSQRPLNGESSTPVIKPTHSRNQSQDSTHSLESEQVHHERSTDRYFQRISLVIGKKSSSFDHTLVVESGRGVLYSFTQLYKVIRNSILCTGEDQLSAQFAPVLSECNLGMQKLMASLESADAVLMAGKALDPWLASELLQNSISAISQFHRLVSVVRLRIGGILAALDARLGRHLILNLHGVIAEMATAWHSLMSLENHSSSLGSMSTCSFESPQSPLAATVSETTGIPPLKITPIPYISRPNTPTAHKANRARSQSDNVHLSPSSPWPATPTVPLPIGRSADVDAQLYTSLQTAAQTGIFALGKLLDTFEEFLDKLGPEQSDPLLPQQPGLEGDFVRPGVGGLDRKLRDVIRQLHVALDITKRWQKSVLLVSKNEEGGNTASISLAVRNPTRARMFWEETMAYLKASRRGSSPLLLF</sequence>
<dbReference type="OrthoDB" id="1394818at2759"/>
<feature type="region of interest" description="Disordered" evidence="1">
    <location>
        <begin position="1"/>
        <end position="72"/>
    </location>
</feature>
<feature type="compositionally biased region" description="Polar residues" evidence="1">
    <location>
        <begin position="286"/>
        <end position="298"/>
    </location>
</feature>